<dbReference type="InterPro" id="IPR036513">
    <property type="entry name" value="STAS_dom_sf"/>
</dbReference>
<gene>
    <name evidence="3" type="ORF">JOF36_007700</name>
</gene>
<sequence length="211" mass="22098">MGAASSRCRGTVGMKHRQAQITVERSERALLIRANGLLDRRGAAALLRLVDLHADLITAGRRAPIAVVIDLHGISQFEPAGLRLLRDARSRARHGGFRLLVTGCSGRVHLLPFPVQQLLAERGPVATIDMALATLPTPPLAPAGAAAAALRRIEDPEPAAVPQPRTATAGAGYGTSFASGPNRLTHPVTTSSSRPAQRPGRPPTRVGVAPA</sequence>
<name>A0ABS4W6T5_9PSEU</name>
<organism evidence="3 4">
    <name type="scientific">Pseudonocardia parietis</name>
    <dbReference type="NCBI Taxonomy" id="570936"/>
    <lineage>
        <taxon>Bacteria</taxon>
        <taxon>Bacillati</taxon>
        <taxon>Actinomycetota</taxon>
        <taxon>Actinomycetes</taxon>
        <taxon>Pseudonocardiales</taxon>
        <taxon>Pseudonocardiaceae</taxon>
        <taxon>Pseudonocardia</taxon>
    </lineage>
</organism>
<proteinExistence type="predicted"/>
<evidence type="ECO:0000259" key="2">
    <source>
        <dbReference type="PROSITE" id="PS50801"/>
    </source>
</evidence>
<feature type="domain" description="STAS" evidence="2">
    <location>
        <begin position="19"/>
        <end position="108"/>
    </location>
</feature>
<dbReference type="CDD" id="cd07043">
    <property type="entry name" value="STAS_anti-anti-sigma_factors"/>
    <property type="match status" value="1"/>
</dbReference>
<feature type="region of interest" description="Disordered" evidence="1">
    <location>
        <begin position="156"/>
        <end position="211"/>
    </location>
</feature>
<comment type="caution">
    <text evidence="3">The sequence shown here is derived from an EMBL/GenBank/DDBJ whole genome shotgun (WGS) entry which is preliminary data.</text>
</comment>
<accession>A0ABS4W6T5</accession>
<dbReference type="Gene3D" id="3.30.750.24">
    <property type="entry name" value="STAS domain"/>
    <property type="match status" value="1"/>
</dbReference>
<dbReference type="PROSITE" id="PS50801">
    <property type="entry name" value="STAS"/>
    <property type="match status" value="1"/>
</dbReference>
<dbReference type="Proteomes" id="UP001519295">
    <property type="component" value="Unassembled WGS sequence"/>
</dbReference>
<dbReference type="Pfam" id="PF01740">
    <property type="entry name" value="STAS"/>
    <property type="match status" value="1"/>
</dbReference>
<reference evidence="3 4" key="1">
    <citation type="submission" date="2021-03" db="EMBL/GenBank/DDBJ databases">
        <title>Sequencing the genomes of 1000 actinobacteria strains.</title>
        <authorList>
            <person name="Klenk H.-P."/>
        </authorList>
    </citation>
    <scope>NUCLEOTIDE SEQUENCE [LARGE SCALE GENOMIC DNA]</scope>
    <source>
        <strain evidence="3 4">DSM 45256</strain>
    </source>
</reference>
<evidence type="ECO:0000313" key="4">
    <source>
        <dbReference type="Proteomes" id="UP001519295"/>
    </source>
</evidence>
<protein>
    <submittedName>
        <fullName evidence="3">Anti-anti-sigma regulatory factor</fullName>
    </submittedName>
</protein>
<dbReference type="SUPFAM" id="SSF52091">
    <property type="entry name" value="SpoIIaa-like"/>
    <property type="match status" value="1"/>
</dbReference>
<dbReference type="EMBL" id="JAGINU010000004">
    <property type="protein sequence ID" value="MBP2371927.1"/>
    <property type="molecule type" value="Genomic_DNA"/>
</dbReference>
<dbReference type="InterPro" id="IPR002645">
    <property type="entry name" value="STAS_dom"/>
</dbReference>
<keyword evidence="4" id="KW-1185">Reference proteome</keyword>
<evidence type="ECO:0000313" key="3">
    <source>
        <dbReference type="EMBL" id="MBP2371927.1"/>
    </source>
</evidence>
<evidence type="ECO:0000256" key="1">
    <source>
        <dbReference type="SAM" id="MobiDB-lite"/>
    </source>
</evidence>
<dbReference type="RefSeq" id="WP_210036986.1">
    <property type="nucleotide sequence ID" value="NZ_JAGINU010000004.1"/>
</dbReference>